<feature type="domain" description="Type II secretion system protein GspF" evidence="7">
    <location>
        <begin position="166"/>
        <end position="288"/>
    </location>
</feature>
<keyword evidence="3 6" id="KW-0812">Transmembrane</keyword>
<comment type="caution">
    <text evidence="8">The sequence shown here is derived from an EMBL/GenBank/DDBJ whole genome shotgun (WGS) entry which is preliminary data.</text>
</comment>
<evidence type="ECO:0000256" key="3">
    <source>
        <dbReference type="ARBA" id="ARBA00022692"/>
    </source>
</evidence>
<keyword evidence="5 6" id="KW-0472">Membrane</keyword>
<accession>A0A246JVE3</accession>
<dbReference type="EMBL" id="NISK01000002">
    <property type="protein sequence ID" value="OWQ97045.1"/>
    <property type="molecule type" value="Genomic_DNA"/>
</dbReference>
<dbReference type="OrthoDB" id="9803381at2"/>
<dbReference type="PANTHER" id="PTHR35007">
    <property type="entry name" value="INTEGRAL MEMBRANE PROTEIN-RELATED"/>
    <property type="match status" value="1"/>
</dbReference>
<evidence type="ECO:0000256" key="2">
    <source>
        <dbReference type="ARBA" id="ARBA00022475"/>
    </source>
</evidence>
<evidence type="ECO:0000256" key="4">
    <source>
        <dbReference type="ARBA" id="ARBA00022989"/>
    </source>
</evidence>
<feature type="transmembrane region" description="Helical" evidence="6">
    <location>
        <begin position="305"/>
        <end position="325"/>
    </location>
</feature>
<dbReference type="PANTHER" id="PTHR35007:SF1">
    <property type="entry name" value="PILUS ASSEMBLY PROTEIN"/>
    <property type="match status" value="1"/>
</dbReference>
<name>A0A246JVE3_9SPHN</name>
<evidence type="ECO:0000313" key="8">
    <source>
        <dbReference type="EMBL" id="OWQ97045.1"/>
    </source>
</evidence>
<dbReference type="InterPro" id="IPR042094">
    <property type="entry name" value="T2SS_GspF_sf"/>
</dbReference>
<sequence>MNDSILRLLTMVALFAFVVLVAQLIGSAIADRRSKSRAVNERLRMIEAGVDREIVASRLRKDVPRDIPGAPEWMSRAVRAFHRNLTAANIRRSVFEVLGFMALAAAGVTAVVLILVTTAGTAITLGVTQLAVAMGVVVGILLPWMFIGRRAEARRRRMESQFPVSLDVFVRGLRAGHPIPAALNLLVEEMPDPVGTEFGIVSDEIAFGFGLRDALQRMADRWGLTDIDMFVVSVSVQMETGGNLAEILENLGRVIRERASMFMKVRALSSEGRMTALILTVLPILAFAGLFAARPEFYLEVAGDRIFAIGFMGLLTLYTIGFFWIRRMVDLKV</sequence>
<dbReference type="Gene3D" id="1.20.81.30">
    <property type="entry name" value="Type II secretion system (T2SS), domain F"/>
    <property type="match status" value="1"/>
</dbReference>
<organism evidence="8 9">
    <name type="scientific">Sphingopyxis bauzanensis</name>
    <dbReference type="NCBI Taxonomy" id="651663"/>
    <lineage>
        <taxon>Bacteria</taxon>
        <taxon>Pseudomonadati</taxon>
        <taxon>Pseudomonadota</taxon>
        <taxon>Alphaproteobacteria</taxon>
        <taxon>Sphingomonadales</taxon>
        <taxon>Sphingomonadaceae</taxon>
        <taxon>Sphingopyxis</taxon>
    </lineage>
</organism>
<feature type="transmembrane region" description="Helical" evidence="6">
    <location>
        <begin position="122"/>
        <end position="147"/>
    </location>
</feature>
<comment type="subcellular location">
    <subcellularLocation>
        <location evidence="1">Cell membrane</location>
        <topology evidence="1">Multi-pass membrane protein</topology>
    </subcellularLocation>
</comment>
<dbReference type="AlphaFoldDB" id="A0A246JVE3"/>
<keyword evidence="9" id="KW-1185">Reference proteome</keyword>
<keyword evidence="4 6" id="KW-1133">Transmembrane helix</keyword>
<feature type="transmembrane region" description="Helical" evidence="6">
    <location>
        <begin position="274"/>
        <end position="293"/>
    </location>
</feature>
<evidence type="ECO:0000256" key="1">
    <source>
        <dbReference type="ARBA" id="ARBA00004651"/>
    </source>
</evidence>
<dbReference type="RefSeq" id="WP_088440900.1">
    <property type="nucleotide sequence ID" value="NZ_BMMC01000003.1"/>
</dbReference>
<evidence type="ECO:0000256" key="5">
    <source>
        <dbReference type="ARBA" id="ARBA00023136"/>
    </source>
</evidence>
<evidence type="ECO:0000259" key="7">
    <source>
        <dbReference type="Pfam" id="PF00482"/>
    </source>
</evidence>
<feature type="transmembrane region" description="Helical" evidence="6">
    <location>
        <begin position="6"/>
        <end position="30"/>
    </location>
</feature>
<reference evidence="8 9" key="1">
    <citation type="journal article" date="2010" name="Int. J. Syst. Evol. Microbiol.">
        <title>Sphingopyxis bauzanensis sp. nov., a psychrophilic bacterium isolated from soil.</title>
        <authorList>
            <person name="Zhang D.C."/>
            <person name="Liu H.C."/>
            <person name="Xin Y.H."/>
            <person name="Zhou Y.G."/>
            <person name="Schinner F."/>
            <person name="Margesin R."/>
        </authorList>
    </citation>
    <scope>NUCLEOTIDE SEQUENCE [LARGE SCALE GENOMIC DNA]</scope>
    <source>
        <strain evidence="8 9">DSM 22271</strain>
    </source>
</reference>
<proteinExistence type="predicted"/>
<evidence type="ECO:0000313" key="9">
    <source>
        <dbReference type="Proteomes" id="UP000197361"/>
    </source>
</evidence>
<dbReference type="InterPro" id="IPR018076">
    <property type="entry name" value="T2SS_GspF_dom"/>
</dbReference>
<dbReference type="GO" id="GO:0005886">
    <property type="term" value="C:plasma membrane"/>
    <property type="evidence" value="ECO:0007669"/>
    <property type="project" value="UniProtKB-SubCell"/>
</dbReference>
<gene>
    <name evidence="8" type="ORF">CDQ92_08130</name>
</gene>
<protein>
    <submittedName>
        <fullName evidence="8">Secretion system protein</fullName>
    </submittedName>
</protein>
<dbReference type="Pfam" id="PF00482">
    <property type="entry name" value="T2SSF"/>
    <property type="match status" value="1"/>
</dbReference>
<keyword evidence="2" id="KW-1003">Cell membrane</keyword>
<evidence type="ECO:0000256" key="6">
    <source>
        <dbReference type="SAM" id="Phobius"/>
    </source>
</evidence>
<feature type="transmembrane region" description="Helical" evidence="6">
    <location>
        <begin position="93"/>
        <end position="116"/>
    </location>
</feature>
<dbReference type="Proteomes" id="UP000197361">
    <property type="component" value="Unassembled WGS sequence"/>
</dbReference>